<proteinExistence type="inferred from homology"/>
<dbReference type="Gene3D" id="1.25.40.10">
    <property type="entry name" value="Tetratricopeptide repeat domain"/>
    <property type="match status" value="2"/>
</dbReference>
<dbReference type="EMBL" id="JACGWK010000004">
    <property type="protein sequence ID" value="KAL0358758.1"/>
    <property type="molecule type" value="Genomic_DNA"/>
</dbReference>
<dbReference type="PANTHER" id="PTHR46598">
    <property type="entry name" value="BNAC05G43320D PROTEIN"/>
    <property type="match status" value="1"/>
</dbReference>
<name>A0AAW2PU87_9LAMI</name>
<feature type="repeat" description="PPR" evidence="3">
    <location>
        <begin position="158"/>
        <end position="192"/>
    </location>
</feature>
<feature type="repeat" description="PPR" evidence="3">
    <location>
        <begin position="86"/>
        <end position="120"/>
    </location>
</feature>
<dbReference type="Pfam" id="PF13812">
    <property type="entry name" value="PPR_3"/>
    <property type="match status" value="1"/>
</dbReference>
<gene>
    <name evidence="4" type="ORF">Sangu_0725200</name>
</gene>
<evidence type="ECO:0000256" key="1">
    <source>
        <dbReference type="ARBA" id="ARBA00007626"/>
    </source>
</evidence>
<keyword evidence="2" id="KW-0677">Repeat</keyword>
<accession>A0AAW2PU87</accession>
<comment type="caution">
    <text evidence="4">The sequence shown here is derived from an EMBL/GenBank/DDBJ whole genome shotgun (WGS) entry which is preliminary data.</text>
</comment>
<comment type="similarity">
    <text evidence="1">Belongs to the PPR family. P subfamily.</text>
</comment>
<reference evidence="4" key="1">
    <citation type="submission" date="2020-06" db="EMBL/GenBank/DDBJ databases">
        <authorList>
            <person name="Li T."/>
            <person name="Hu X."/>
            <person name="Zhang T."/>
            <person name="Song X."/>
            <person name="Zhang H."/>
            <person name="Dai N."/>
            <person name="Sheng W."/>
            <person name="Hou X."/>
            <person name="Wei L."/>
        </authorList>
    </citation>
    <scope>NUCLEOTIDE SEQUENCE</scope>
    <source>
        <strain evidence="4">G01</strain>
        <tissue evidence="4">Leaf</tissue>
    </source>
</reference>
<dbReference type="PANTHER" id="PTHR46598:SF1">
    <property type="entry name" value="OS10G0422566 PROTEIN"/>
    <property type="match status" value="1"/>
</dbReference>
<dbReference type="InterPro" id="IPR011990">
    <property type="entry name" value="TPR-like_helical_dom_sf"/>
</dbReference>
<dbReference type="NCBIfam" id="TIGR00756">
    <property type="entry name" value="PPR"/>
    <property type="match status" value="1"/>
</dbReference>
<feature type="repeat" description="PPR" evidence="3">
    <location>
        <begin position="51"/>
        <end position="85"/>
    </location>
</feature>
<evidence type="ECO:0000256" key="2">
    <source>
        <dbReference type="ARBA" id="ARBA00022737"/>
    </source>
</evidence>
<sequence length="306" mass="34817">MLQKQVELITTERGVLRPTERTYVKLIKAFLEADQAHDLLDEMRLAGIRISSSVYNSLLKAYYKENRMGEITSLVRDARKAGLQLDASSYDVLIQSRVLEKDTEGALNLFKEMKDAKIPRGGHKEFDQLVKHSTEGKEDGLMSKLLQEIKEGQKVDSGVHDWNNVIHFFCKKRLMQDAEKALKKMRALGHAPNAQTFHSMVTGYAAIGGKYIEVAELWGEMKSFAFSSGMKFDLELLDAVLYTFVRGGFFIRASEVVEMMEKGNMFIDKYKYRALFLKVPQDTLQGQGTKIPDRIPVEEKRSSIGF</sequence>
<dbReference type="InterPro" id="IPR002885">
    <property type="entry name" value="PPR_rpt"/>
</dbReference>
<dbReference type="PROSITE" id="PS51375">
    <property type="entry name" value="PPR"/>
    <property type="match status" value="3"/>
</dbReference>
<reference evidence="4" key="2">
    <citation type="journal article" date="2024" name="Plant">
        <title>Genomic evolution and insights into agronomic trait innovations of Sesamum species.</title>
        <authorList>
            <person name="Miao H."/>
            <person name="Wang L."/>
            <person name="Qu L."/>
            <person name="Liu H."/>
            <person name="Sun Y."/>
            <person name="Le M."/>
            <person name="Wang Q."/>
            <person name="Wei S."/>
            <person name="Zheng Y."/>
            <person name="Lin W."/>
            <person name="Duan Y."/>
            <person name="Cao H."/>
            <person name="Xiong S."/>
            <person name="Wang X."/>
            <person name="Wei L."/>
            <person name="Li C."/>
            <person name="Ma Q."/>
            <person name="Ju M."/>
            <person name="Zhao R."/>
            <person name="Li G."/>
            <person name="Mu C."/>
            <person name="Tian Q."/>
            <person name="Mei H."/>
            <person name="Zhang T."/>
            <person name="Gao T."/>
            <person name="Zhang H."/>
        </authorList>
    </citation>
    <scope>NUCLEOTIDE SEQUENCE</scope>
    <source>
        <strain evidence="4">G01</strain>
    </source>
</reference>
<dbReference type="Pfam" id="PF13041">
    <property type="entry name" value="PPR_2"/>
    <property type="match status" value="1"/>
</dbReference>
<evidence type="ECO:0000256" key="3">
    <source>
        <dbReference type="PROSITE-ProRule" id="PRU00708"/>
    </source>
</evidence>
<protein>
    <submittedName>
        <fullName evidence="4">Pentatricopeptide repeat-containing protein, mitochondrial</fullName>
    </submittedName>
</protein>
<organism evidence="4">
    <name type="scientific">Sesamum angustifolium</name>
    <dbReference type="NCBI Taxonomy" id="2727405"/>
    <lineage>
        <taxon>Eukaryota</taxon>
        <taxon>Viridiplantae</taxon>
        <taxon>Streptophyta</taxon>
        <taxon>Embryophyta</taxon>
        <taxon>Tracheophyta</taxon>
        <taxon>Spermatophyta</taxon>
        <taxon>Magnoliopsida</taxon>
        <taxon>eudicotyledons</taxon>
        <taxon>Gunneridae</taxon>
        <taxon>Pentapetalae</taxon>
        <taxon>asterids</taxon>
        <taxon>lamiids</taxon>
        <taxon>Lamiales</taxon>
        <taxon>Pedaliaceae</taxon>
        <taxon>Sesamum</taxon>
    </lineage>
</organism>
<dbReference type="AlphaFoldDB" id="A0AAW2PU87"/>
<evidence type="ECO:0000313" key="4">
    <source>
        <dbReference type="EMBL" id="KAL0358758.1"/>
    </source>
</evidence>